<evidence type="ECO:0000313" key="2">
    <source>
        <dbReference type="EMBL" id="KAL0336580.1"/>
    </source>
</evidence>
<sequence length="157" mass="17180">VKCGVHGDTGPACNAAGMIDRMILGVQHLYRRPIYARTKVKCGVHGDTGPACNAAGMIDRMILGVQHLYRRPIYARTKQCSINSPDYGPLPPNAPSWCQAPFDPEGILSTVMAIVTCLIGLQFGHIIVHFKDHRNRLLLWLAPSSAFIVLGLLCDVF</sequence>
<gene>
    <name evidence="2" type="ORF">Sradi_4869900</name>
</gene>
<keyword evidence="1" id="KW-0472">Membrane</keyword>
<feature type="non-terminal residue" evidence="2">
    <location>
        <position position="1"/>
    </location>
</feature>
<organism evidence="2">
    <name type="scientific">Sesamum radiatum</name>
    <name type="common">Black benniseed</name>
    <dbReference type="NCBI Taxonomy" id="300843"/>
    <lineage>
        <taxon>Eukaryota</taxon>
        <taxon>Viridiplantae</taxon>
        <taxon>Streptophyta</taxon>
        <taxon>Embryophyta</taxon>
        <taxon>Tracheophyta</taxon>
        <taxon>Spermatophyta</taxon>
        <taxon>Magnoliopsida</taxon>
        <taxon>eudicotyledons</taxon>
        <taxon>Gunneridae</taxon>
        <taxon>Pentapetalae</taxon>
        <taxon>asterids</taxon>
        <taxon>lamiids</taxon>
        <taxon>Lamiales</taxon>
        <taxon>Pedaliaceae</taxon>
        <taxon>Sesamum</taxon>
    </lineage>
</organism>
<feature type="non-terminal residue" evidence="2">
    <location>
        <position position="157"/>
    </location>
</feature>
<accession>A0AAW2N128</accession>
<name>A0AAW2N128_SESRA</name>
<feature type="transmembrane region" description="Helical" evidence="1">
    <location>
        <begin position="107"/>
        <end position="130"/>
    </location>
</feature>
<keyword evidence="1" id="KW-1133">Transmembrane helix</keyword>
<dbReference type="EMBL" id="JACGWJ010000021">
    <property type="protein sequence ID" value="KAL0336580.1"/>
    <property type="molecule type" value="Genomic_DNA"/>
</dbReference>
<dbReference type="AlphaFoldDB" id="A0AAW2N128"/>
<evidence type="ECO:0000256" key="1">
    <source>
        <dbReference type="SAM" id="Phobius"/>
    </source>
</evidence>
<reference evidence="2" key="1">
    <citation type="submission" date="2020-06" db="EMBL/GenBank/DDBJ databases">
        <authorList>
            <person name="Li T."/>
            <person name="Hu X."/>
            <person name="Zhang T."/>
            <person name="Song X."/>
            <person name="Zhang H."/>
            <person name="Dai N."/>
            <person name="Sheng W."/>
            <person name="Hou X."/>
            <person name="Wei L."/>
        </authorList>
    </citation>
    <scope>NUCLEOTIDE SEQUENCE</scope>
    <source>
        <strain evidence="2">G02</strain>
        <tissue evidence="2">Leaf</tissue>
    </source>
</reference>
<proteinExistence type="predicted"/>
<keyword evidence="1" id="KW-0812">Transmembrane</keyword>
<reference evidence="2" key="2">
    <citation type="journal article" date="2024" name="Plant">
        <title>Genomic evolution and insights into agronomic trait innovations of Sesamum species.</title>
        <authorList>
            <person name="Miao H."/>
            <person name="Wang L."/>
            <person name="Qu L."/>
            <person name="Liu H."/>
            <person name="Sun Y."/>
            <person name="Le M."/>
            <person name="Wang Q."/>
            <person name="Wei S."/>
            <person name="Zheng Y."/>
            <person name="Lin W."/>
            <person name="Duan Y."/>
            <person name="Cao H."/>
            <person name="Xiong S."/>
            <person name="Wang X."/>
            <person name="Wei L."/>
            <person name="Li C."/>
            <person name="Ma Q."/>
            <person name="Ju M."/>
            <person name="Zhao R."/>
            <person name="Li G."/>
            <person name="Mu C."/>
            <person name="Tian Q."/>
            <person name="Mei H."/>
            <person name="Zhang T."/>
            <person name="Gao T."/>
            <person name="Zhang H."/>
        </authorList>
    </citation>
    <scope>NUCLEOTIDE SEQUENCE</scope>
    <source>
        <strain evidence="2">G02</strain>
    </source>
</reference>
<dbReference type="PANTHER" id="PTHR31061">
    <property type="entry name" value="LD22376P"/>
    <property type="match status" value="1"/>
</dbReference>
<dbReference type="PANTHER" id="PTHR31061:SF24">
    <property type="entry name" value="LD22376P"/>
    <property type="match status" value="1"/>
</dbReference>
<feature type="transmembrane region" description="Helical" evidence="1">
    <location>
        <begin position="137"/>
        <end position="153"/>
    </location>
</feature>
<protein>
    <submittedName>
        <fullName evidence="2">Uncharacterized protein</fullName>
    </submittedName>
</protein>
<comment type="caution">
    <text evidence="2">The sequence shown here is derived from an EMBL/GenBank/DDBJ whole genome shotgun (WGS) entry which is preliminary data.</text>
</comment>